<organism evidence="2 3">
    <name type="scientific">Lentibacillus populi</name>
    <dbReference type="NCBI Taxonomy" id="1827502"/>
    <lineage>
        <taxon>Bacteria</taxon>
        <taxon>Bacillati</taxon>
        <taxon>Bacillota</taxon>
        <taxon>Bacilli</taxon>
        <taxon>Bacillales</taxon>
        <taxon>Bacillaceae</taxon>
        <taxon>Lentibacillus</taxon>
    </lineage>
</organism>
<name>A0A9W5X5K4_9BACI</name>
<dbReference type="RefSeq" id="WP_188724974.1">
    <property type="nucleotide sequence ID" value="NZ_BMJD01000011.1"/>
</dbReference>
<protein>
    <submittedName>
        <fullName evidence="2">GMP synthase</fullName>
    </submittedName>
</protein>
<dbReference type="Pfam" id="PF00117">
    <property type="entry name" value="GATase"/>
    <property type="match status" value="1"/>
</dbReference>
<gene>
    <name evidence="2" type="ORF">GCM10011409_18120</name>
</gene>
<dbReference type="Proteomes" id="UP000621492">
    <property type="component" value="Unassembled WGS sequence"/>
</dbReference>
<dbReference type="GO" id="GO:0005829">
    <property type="term" value="C:cytosol"/>
    <property type="evidence" value="ECO:0007669"/>
    <property type="project" value="TreeGrafter"/>
</dbReference>
<evidence type="ECO:0000313" key="3">
    <source>
        <dbReference type="Proteomes" id="UP000621492"/>
    </source>
</evidence>
<dbReference type="InterPro" id="IPR044992">
    <property type="entry name" value="ChyE-like"/>
</dbReference>
<dbReference type="PANTHER" id="PTHR42695:SF5">
    <property type="entry name" value="GLUTAMINE AMIDOTRANSFERASE YLR126C-RELATED"/>
    <property type="match status" value="1"/>
</dbReference>
<proteinExistence type="predicted"/>
<dbReference type="FunFam" id="3.40.50.880:FF:000033">
    <property type="entry name" value="Glutamine amidotransferase class-I"/>
    <property type="match status" value="1"/>
</dbReference>
<dbReference type="Gene3D" id="3.40.50.880">
    <property type="match status" value="1"/>
</dbReference>
<dbReference type="InterPro" id="IPR029062">
    <property type="entry name" value="Class_I_gatase-like"/>
</dbReference>
<dbReference type="PANTHER" id="PTHR42695">
    <property type="entry name" value="GLUTAMINE AMIDOTRANSFERASE YLR126C-RELATED"/>
    <property type="match status" value="1"/>
</dbReference>
<dbReference type="SUPFAM" id="SSF52317">
    <property type="entry name" value="Class I glutamine amidotransferase-like"/>
    <property type="match status" value="1"/>
</dbReference>
<reference evidence="2" key="2">
    <citation type="submission" date="2020-09" db="EMBL/GenBank/DDBJ databases">
        <authorList>
            <person name="Sun Q."/>
            <person name="Zhou Y."/>
        </authorList>
    </citation>
    <scope>NUCLEOTIDE SEQUENCE</scope>
    <source>
        <strain evidence="2">CGMCC 1.15454</strain>
    </source>
</reference>
<keyword evidence="3" id="KW-1185">Reference proteome</keyword>
<dbReference type="EMBL" id="BMJD01000011">
    <property type="protein sequence ID" value="GGB40985.1"/>
    <property type="molecule type" value="Genomic_DNA"/>
</dbReference>
<sequence>MNISIIQHVEFEKPGLILDWAKSYGHSVKIHKVFENSDMPNHNETDLLIILGGPMSVYDNEKYIWLESERELIREFKNLKKPVLGICLGAQQIAKAFDGDVVNNHIKEAGFFNISRYEQNKINFFPDEIKVFHWHQEELIPPTTSQLLFRSKGCLNQGFIYDGNIIGLQFHLETTKDNILEII</sequence>
<evidence type="ECO:0000313" key="2">
    <source>
        <dbReference type="EMBL" id="GGB40985.1"/>
    </source>
</evidence>
<reference evidence="2" key="1">
    <citation type="journal article" date="2014" name="Int. J. Syst. Evol. Microbiol.">
        <title>Complete genome sequence of Corynebacterium casei LMG S-19264T (=DSM 44701T), isolated from a smear-ripened cheese.</title>
        <authorList>
            <consortium name="US DOE Joint Genome Institute (JGI-PGF)"/>
            <person name="Walter F."/>
            <person name="Albersmeier A."/>
            <person name="Kalinowski J."/>
            <person name="Ruckert C."/>
        </authorList>
    </citation>
    <scope>NUCLEOTIDE SEQUENCE</scope>
    <source>
        <strain evidence="2">CGMCC 1.15454</strain>
    </source>
</reference>
<feature type="domain" description="Glutamine amidotransferase" evidence="1">
    <location>
        <begin position="21"/>
        <end position="175"/>
    </location>
</feature>
<dbReference type="PROSITE" id="PS51273">
    <property type="entry name" value="GATASE_TYPE_1"/>
    <property type="match status" value="1"/>
</dbReference>
<accession>A0A9W5X5K4</accession>
<dbReference type="AlphaFoldDB" id="A0A9W5X5K4"/>
<evidence type="ECO:0000259" key="1">
    <source>
        <dbReference type="Pfam" id="PF00117"/>
    </source>
</evidence>
<dbReference type="InterPro" id="IPR017926">
    <property type="entry name" value="GATASE"/>
</dbReference>
<comment type="caution">
    <text evidence="2">The sequence shown here is derived from an EMBL/GenBank/DDBJ whole genome shotgun (WGS) entry which is preliminary data.</text>
</comment>
<dbReference type="CDD" id="cd01741">
    <property type="entry name" value="GATase1_1"/>
    <property type="match status" value="1"/>
</dbReference>